<proteinExistence type="predicted"/>
<organism evidence="1">
    <name type="scientific">marine sediment metagenome</name>
    <dbReference type="NCBI Taxonomy" id="412755"/>
    <lineage>
        <taxon>unclassified sequences</taxon>
        <taxon>metagenomes</taxon>
        <taxon>ecological metagenomes</taxon>
    </lineage>
</organism>
<dbReference type="AlphaFoldDB" id="X1SKI8"/>
<evidence type="ECO:0008006" key="2">
    <source>
        <dbReference type="Google" id="ProtNLM"/>
    </source>
</evidence>
<accession>X1SKI8</accession>
<dbReference type="EMBL" id="BARW01016651">
    <property type="protein sequence ID" value="GAI93542.1"/>
    <property type="molecule type" value="Genomic_DNA"/>
</dbReference>
<dbReference type="GO" id="GO:0015562">
    <property type="term" value="F:efflux transmembrane transporter activity"/>
    <property type="evidence" value="ECO:0007669"/>
    <property type="project" value="InterPro"/>
</dbReference>
<name>X1SKI8_9ZZZZ</name>
<evidence type="ECO:0000313" key="1">
    <source>
        <dbReference type="EMBL" id="GAI93542.1"/>
    </source>
</evidence>
<comment type="caution">
    <text evidence="1">The sequence shown here is derived from an EMBL/GenBank/DDBJ whole genome shotgun (WGS) entry which is preliminary data.</text>
</comment>
<sequence length="170" mass="19273">MIRKKVPAIFLVLMGITFSFAGWGKTEELTANGDILQRIINLVVEDNPTVQSQRSLLEQIQALPNPGKGLDFEVSLRGGMATYVDEDDREIWTGPSASVGLEIPLFSPSRRKDRIMSRLTYAKELEKAKQDYLALKNSIISELLTKLKKLFALLNEKRTWRSSDFFLVLI</sequence>
<gene>
    <name evidence="1" type="ORF">S12H4_28943</name>
</gene>
<reference evidence="1" key="1">
    <citation type="journal article" date="2014" name="Front. Microbiol.">
        <title>High frequency of phylogenetically diverse reductive dehalogenase-homologous genes in deep subseafloor sedimentary metagenomes.</title>
        <authorList>
            <person name="Kawai M."/>
            <person name="Futagami T."/>
            <person name="Toyoda A."/>
            <person name="Takaki Y."/>
            <person name="Nishi S."/>
            <person name="Hori S."/>
            <person name="Arai W."/>
            <person name="Tsubouchi T."/>
            <person name="Morono Y."/>
            <person name="Uchiyama I."/>
            <person name="Ito T."/>
            <person name="Fujiyama A."/>
            <person name="Inagaki F."/>
            <person name="Takami H."/>
        </authorList>
    </citation>
    <scope>NUCLEOTIDE SEQUENCE</scope>
    <source>
        <strain evidence="1">Expedition CK06-06</strain>
    </source>
</reference>
<protein>
    <recommendedName>
        <fullName evidence="2">Outer membrane efflux protein</fullName>
    </recommendedName>
</protein>